<gene>
    <name evidence="2" type="ORF">GWI33_007369</name>
</gene>
<accession>A0A834IKF2</accession>
<dbReference type="EMBL" id="JAACXV010000368">
    <property type="protein sequence ID" value="KAF7279355.1"/>
    <property type="molecule type" value="Genomic_DNA"/>
</dbReference>
<sequence length="108" mass="12127">MERRLTRLTRPRPPPLTAPLGAVVGRPGQSPTSRHQSFKATATPEALPMMPERVVAPADDFFVGVCVNVRCDDRIFVDADRNLPIDCCCRSMSGRAVLTDDDQQWRYR</sequence>
<feature type="compositionally biased region" description="Basic residues" evidence="1">
    <location>
        <begin position="1"/>
        <end position="10"/>
    </location>
</feature>
<reference evidence="2" key="1">
    <citation type="submission" date="2020-08" db="EMBL/GenBank/DDBJ databases">
        <title>Genome sequencing and assembly of the red palm weevil Rhynchophorus ferrugineus.</title>
        <authorList>
            <person name="Dias G.B."/>
            <person name="Bergman C.M."/>
            <person name="Manee M."/>
        </authorList>
    </citation>
    <scope>NUCLEOTIDE SEQUENCE</scope>
    <source>
        <strain evidence="2">AA-2017</strain>
        <tissue evidence="2">Whole larva</tissue>
    </source>
</reference>
<feature type="region of interest" description="Disordered" evidence="1">
    <location>
        <begin position="1"/>
        <end position="45"/>
    </location>
</feature>
<proteinExistence type="predicted"/>
<keyword evidence="3" id="KW-1185">Reference proteome</keyword>
<evidence type="ECO:0000313" key="3">
    <source>
        <dbReference type="Proteomes" id="UP000625711"/>
    </source>
</evidence>
<evidence type="ECO:0000313" key="2">
    <source>
        <dbReference type="EMBL" id="KAF7279355.1"/>
    </source>
</evidence>
<dbReference type="AlphaFoldDB" id="A0A834IKF2"/>
<organism evidence="2 3">
    <name type="scientific">Rhynchophorus ferrugineus</name>
    <name type="common">Red palm weevil</name>
    <name type="synonym">Curculio ferrugineus</name>
    <dbReference type="NCBI Taxonomy" id="354439"/>
    <lineage>
        <taxon>Eukaryota</taxon>
        <taxon>Metazoa</taxon>
        <taxon>Ecdysozoa</taxon>
        <taxon>Arthropoda</taxon>
        <taxon>Hexapoda</taxon>
        <taxon>Insecta</taxon>
        <taxon>Pterygota</taxon>
        <taxon>Neoptera</taxon>
        <taxon>Endopterygota</taxon>
        <taxon>Coleoptera</taxon>
        <taxon>Polyphaga</taxon>
        <taxon>Cucujiformia</taxon>
        <taxon>Curculionidae</taxon>
        <taxon>Dryophthorinae</taxon>
        <taxon>Rhynchophorus</taxon>
    </lineage>
</organism>
<dbReference type="Proteomes" id="UP000625711">
    <property type="component" value="Unassembled WGS sequence"/>
</dbReference>
<feature type="compositionally biased region" description="Polar residues" evidence="1">
    <location>
        <begin position="29"/>
        <end position="40"/>
    </location>
</feature>
<evidence type="ECO:0000256" key="1">
    <source>
        <dbReference type="SAM" id="MobiDB-lite"/>
    </source>
</evidence>
<comment type="caution">
    <text evidence="2">The sequence shown here is derived from an EMBL/GenBank/DDBJ whole genome shotgun (WGS) entry which is preliminary data.</text>
</comment>
<protein>
    <submittedName>
        <fullName evidence="2">Uncharacterized protein</fullName>
    </submittedName>
</protein>
<name>A0A834IKF2_RHYFE</name>